<gene>
    <name evidence="2" type="ORF">RM51_12590</name>
</gene>
<dbReference type="AlphaFoldDB" id="A0A0B4D1I9"/>
<feature type="transmembrane region" description="Helical" evidence="1">
    <location>
        <begin position="49"/>
        <end position="71"/>
    </location>
</feature>
<accession>A0A0B4D1I9</accession>
<feature type="transmembrane region" description="Helical" evidence="1">
    <location>
        <begin position="7"/>
        <end position="29"/>
    </location>
</feature>
<comment type="caution">
    <text evidence="2">The sequence shown here is derived from an EMBL/GenBank/DDBJ whole genome shotgun (WGS) entry which is preliminary data.</text>
</comment>
<evidence type="ECO:0000313" key="2">
    <source>
        <dbReference type="EMBL" id="KIC62367.1"/>
    </source>
</evidence>
<proteinExistence type="predicted"/>
<dbReference type="Proteomes" id="UP000031167">
    <property type="component" value="Unassembled WGS sequence"/>
</dbReference>
<reference evidence="2 3" key="1">
    <citation type="submission" date="2014-12" db="EMBL/GenBank/DDBJ databases">
        <title>Genome sequencing of Chryseobacterium taiwanense TPW19.</title>
        <authorList>
            <person name="Tan P.W."/>
            <person name="Chan K.-G."/>
        </authorList>
    </citation>
    <scope>NUCLEOTIDE SEQUENCE [LARGE SCALE GENOMIC DNA]</scope>
    <source>
        <strain evidence="2 3">TPW19</strain>
    </source>
</reference>
<sequence>MKLHKFIFGLSILLLLAYCIFLGIKFSSIQEIIPIHYSGEGSDGFGSKIFLWLEVGINAVLLLLIGLIIGYPKKAFGERTDYLEPSPKDAIKNRQIILSVISLVITLIFCGLSLREII</sequence>
<keyword evidence="1" id="KW-1133">Transmembrane helix</keyword>
<keyword evidence="3" id="KW-1185">Reference proteome</keyword>
<dbReference type="EMBL" id="JWTA01000010">
    <property type="protein sequence ID" value="KIC62367.1"/>
    <property type="molecule type" value="Genomic_DNA"/>
</dbReference>
<evidence type="ECO:0000256" key="1">
    <source>
        <dbReference type="SAM" id="Phobius"/>
    </source>
</evidence>
<dbReference type="RefSeq" id="WP_039369985.1">
    <property type="nucleotide sequence ID" value="NZ_JWTA01000010.1"/>
</dbReference>
<name>A0A0B4D1I9_9FLAO</name>
<evidence type="ECO:0000313" key="3">
    <source>
        <dbReference type="Proteomes" id="UP000031167"/>
    </source>
</evidence>
<evidence type="ECO:0008006" key="4">
    <source>
        <dbReference type="Google" id="ProtNLM"/>
    </source>
</evidence>
<protein>
    <recommendedName>
        <fullName evidence="4">DUF1648 domain-containing protein</fullName>
    </recommendedName>
</protein>
<dbReference type="OrthoDB" id="1262269at2"/>
<organism evidence="2 3">
    <name type="scientific">Chryseobacterium taiwanense</name>
    <dbReference type="NCBI Taxonomy" id="363331"/>
    <lineage>
        <taxon>Bacteria</taxon>
        <taxon>Pseudomonadati</taxon>
        <taxon>Bacteroidota</taxon>
        <taxon>Flavobacteriia</taxon>
        <taxon>Flavobacteriales</taxon>
        <taxon>Weeksellaceae</taxon>
        <taxon>Chryseobacterium group</taxon>
        <taxon>Chryseobacterium</taxon>
    </lineage>
</organism>
<feature type="transmembrane region" description="Helical" evidence="1">
    <location>
        <begin position="96"/>
        <end position="114"/>
    </location>
</feature>
<keyword evidence="1" id="KW-0812">Transmembrane</keyword>
<keyword evidence="1" id="KW-0472">Membrane</keyword>